<organism evidence="3 4">
    <name type="scientific">Raphidocelis subcapitata</name>
    <dbReference type="NCBI Taxonomy" id="307507"/>
    <lineage>
        <taxon>Eukaryota</taxon>
        <taxon>Viridiplantae</taxon>
        <taxon>Chlorophyta</taxon>
        <taxon>core chlorophytes</taxon>
        <taxon>Chlorophyceae</taxon>
        <taxon>CS clade</taxon>
        <taxon>Sphaeropleales</taxon>
        <taxon>Selenastraceae</taxon>
        <taxon>Raphidocelis</taxon>
    </lineage>
</organism>
<dbReference type="CDD" id="cd07067">
    <property type="entry name" value="HP_PGM_like"/>
    <property type="match status" value="1"/>
</dbReference>
<name>A0A2V0P3G5_9CHLO</name>
<dbReference type="GO" id="GO:0016791">
    <property type="term" value="F:phosphatase activity"/>
    <property type="evidence" value="ECO:0007669"/>
    <property type="project" value="TreeGrafter"/>
</dbReference>
<protein>
    <recommendedName>
        <fullName evidence="5">Phosphoglycerate mutase</fullName>
    </recommendedName>
</protein>
<accession>A0A2V0P3G5</accession>
<evidence type="ECO:0008006" key="5">
    <source>
        <dbReference type="Google" id="ProtNLM"/>
    </source>
</evidence>
<evidence type="ECO:0000313" key="3">
    <source>
        <dbReference type="EMBL" id="GBF94404.1"/>
    </source>
</evidence>
<sequence length="355" mass="37883">MTGSGGAQQPNTALQPQAEQAAAAAPAQQPEPRDAPHRHVLEAPQPRLLQVYPLRYTKTIHFIRHGEGFHNIAGRANHDNYKSWEYEDSHLRQALVLLVGTPEGWRQAHELGRHMAAAGIRPQVVIVSPLTRAIETAVGAFGDHPASPAAVANGNGNGSSGGNGNGSSGGNGNGSASASASASAELLMAELSEIPGKRSGHPAVPLGAAPPFVCMELCREHLGVHPCDRYSSLAPKKAFFPGVDFSSVEDADALWQADHRETKEEIQARGRVFMAQLMARPEQEIAVVTHSSFVHYLLTNYGHTASTHVQGDLHRWFENAELRSVVVADPGSTAHPPDPTHFPGFASRVLEGPQA</sequence>
<dbReference type="InterPro" id="IPR029033">
    <property type="entry name" value="His_PPase_superfam"/>
</dbReference>
<dbReference type="Gene3D" id="3.40.50.1240">
    <property type="entry name" value="Phosphoglycerate mutase-like"/>
    <property type="match status" value="2"/>
</dbReference>
<comment type="caution">
    <text evidence="3">The sequence shown here is derived from an EMBL/GenBank/DDBJ whole genome shotgun (WGS) entry which is preliminary data.</text>
</comment>
<dbReference type="AlphaFoldDB" id="A0A2V0P3G5"/>
<dbReference type="PANTHER" id="PTHR48100">
    <property type="entry name" value="BROAD-SPECIFICITY PHOSPHATASE YOR283W-RELATED"/>
    <property type="match status" value="1"/>
</dbReference>
<dbReference type="PANTHER" id="PTHR48100:SF1">
    <property type="entry name" value="HISTIDINE PHOSPHATASE FAMILY PROTEIN-RELATED"/>
    <property type="match status" value="1"/>
</dbReference>
<keyword evidence="4" id="KW-1185">Reference proteome</keyword>
<dbReference type="SMART" id="SM00855">
    <property type="entry name" value="PGAM"/>
    <property type="match status" value="1"/>
</dbReference>
<dbReference type="InterPro" id="IPR013078">
    <property type="entry name" value="His_Pase_superF_clade-1"/>
</dbReference>
<dbReference type="Pfam" id="PF00300">
    <property type="entry name" value="His_Phos_1"/>
    <property type="match status" value="1"/>
</dbReference>
<evidence type="ECO:0000256" key="1">
    <source>
        <dbReference type="ARBA" id="ARBA00038362"/>
    </source>
</evidence>
<dbReference type="FunCoup" id="A0A2V0P3G5">
    <property type="interactions" value="1023"/>
</dbReference>
<feature type="region of interest" description="Disordered" evidence="2">
    <location>
        <begin position="149"/>
        <end position="178"/>
    </location>
</feature>
<comment type="similarity">
    <text evidence="1">Belongs to the phosphoglycerate mutase family.</text>
</comment>
<dbReference type="Proteomes" id="UP000247498">
    <property type="component" value="Unassembled WGS sequence"/>
</dbReference>
<dbReference type="OrthoDB" id="496981at2759"/>
<feature type="region of interest" description="Disordered" evidence="2">
    <location>
        <begin position="1"/>
        <end position="37"/>
    </location>
</feature>
<dbReference type="GO" id="GO:0005737">
    <property type="term" value="C:cytoplasm"/>
    <property type="evidence" value="ECO:0007669"/>
    <property type="project" value="TreeGrafter"/>
</dbReference>
<proteinExistence type="inferred from homology"/>
<reference evidence="3 4" key="1">
    <citation type="journal article" date="2018" name="Sci. Rep.">
        <title>Raphidocelis subcapitata (=Pseudokirchneriella subcapitata) provides an insight into genome evolution and environmental adaptations in the Sphaeropleales.</title>
        <authorList>
            <person name="Suzuki S."/>
            <person name="Yamaguchi H."/>
            <person name="Nakajima N."/>
            <person name="Kawachi M."/>
        </authorList>
    </citation>
    <scope>NUCLEOTIDE SEQUENCE [LARGE SCALE GENOMIC DNA]</scope>
    <source>
        <strain evidence="3 4">NIES-35</strain>
    </source>
</reference>
<dbReference type="InParanoid" id="A0A2V0P3G5"/>
<evidence type="ECO:0000313" key="4">
    <source>
        <dbReference type="Proteomes" id="UP000247498"/>
    </source>
</evidence>
<evidence type="ECO:0000256" key="2">
    <source>
        <dbReference type="SAM" id="MobiDB-lite"/>
    </source>
</evidence>
<gene>
    <name evidence="3" type="ORF">Rsub_07218</name>
</gene>
<dbReference type="SUPFAM" id="SSF53254">
    <property type="entry name" value="Phosphoglycerate mutase-like"/>
    <property type="match status" value="1"/>
</dbReference>
<feature type="compositionally biased region" description="Gly residues" evidence="2">
    <location>
        <begin position="155"/>
        <end position="173"/>
    </location>
</feature>
<dbReference type="EMBL" id="BDRX01000051">
    <property type="protein sequence ID" value="GBF94404.1"/>
    <property type="molecule type" value="Genomic_DNA"/>
</dbReference>
<dbReference type="InterPro" id="IPR050275">
    <property type="entry name" value="PGM_Phosphatase"/>
</dbReference>
<feature type="compositionally biased region" description="Low complexity" evidence="2">
    <location>
        <begin position="15"/>
        <end position="30"/>
    </location>
</feature>